<keyword evidence="1" id="KW-0732">Signal</keyword>
<dbReference type="RefSeq" id="WP_179929304.1">
    <property type="nucleotide sequence ID" value="NZ_JACCDF010000002.1"/>
</dbReference>
<dbReference type="InterPro" id="IPR038695">
    <property type="entry name" value="Saro_0823-like_sf"/>
</dbReference>
<dbReference type="EMBL" id="JACCDF010000002">
    <property type="protein sequence ID" value="NYS59974.1"/>
    <property type="molecule type" value="Genomic_DNA"/>
</dbReference>
<evidence type="ECO:0000256" key="1">
    <source>
        <dbReference type="SAM" id="SignalP"/>
    </source>
</evidence>
<reference evidence="2 3" key="1">
    <citation type="journal article" date="2015" name="Int. J. Syst. Evol. Microbiol.">
        <title>Halomonas salicampi sp. nov., a halotolerant and alkalitolerant bacterium isolated from a saltern soil.</title>
        <authorList>
            <person name="Lee J.C."/>
            <person name="Kim Y.S."/>
            <person name="Yun B.S."/>
            <person name="Whang K.S."/>
        </authorList>
    </citation>
    <scope>NUCLEOTIDE SEQUENCE [LARGE SCALE GENOMIC DNA]</scope>
    <source>
        <strain evidence="2 3">BH103</strain>
    </source>
</reference>
<protein>
    <submittedName>
        <fullName evidence="2">DUF192 domain-containing protein</fullName>
    </submittedName>
</protein>
<dbReference type="InterPro" id="IPR003795">
    <property type="entry name" value="DUF192"/>
</dbReference>
<proteinExistence type="predicted"/>
<dbReference type="Proteomes" id="UP000586119">
    <property type="component" value="Unassembled WGS sequence"/>
</dbReference>
<keyword evidence="3" id="KW-1185">Reference proteome</keyword>
<sequence length="182" mass="19569">MNTTRRALLKASLALPLVTLAPLAWVGPALSSEGVNGEGDTPPLARRMLVIHSAQGPHRLSVELAQTQAQRQKGLMGREVLPADHGMLFTYEREQSAHNGFWMYRTLIALDIAFIDSDGTIVAMMTMPPCESSSPSDCRVYAPGKPYHAALEVNAGYFEQSGINVGDCVSIPSEAGSCQPTN</sequence>
<dbReference type="PANTHER" id="PTHR37953:SF1">
    <property type="entry name" value="UPF0127 PROTEIN MJ1496"/>
    <property type="match status" value="1"/>
</dbReference>
<dbReference type="AlphaFoldDB" id="A0A7Z0LJH3"/>
<evidence type="ECO:0000313" key="2">
    <source>
        <dbReference type="EMBL" id="NYS59974.1"/>
    </source>
</evidence>
<evidence type="ECO:0000313" key="3">
    <source>
        <dbReference type="Proteomes" id="UP000586119"/>
    </source>
</evidence>
<dbReference type="Gene3D" id="2.60.120.1140">
    <property type="entry name" value="Protein of unknown function DUF192"/>
    <property type="match status" value="1"/>
</dbReference>
<accession>A0A7Z0LJH3</accession>
<feature type="signal peptide" evidence="1">
    <location>
        <begin position="1"/>
        <end position="31"/>
    </location>
</feature>
<name>A0A7Z0LJH3_9GAMM</name>
<comment type="caution">
    <text evidence="2">The sequence shown here is derived from an EMBL/GenBank/DDBJ whole genome shotgun (WGS) entry which is preliminary data.</text>
</comment>
<feature type="chain" id="PRO_5031554350" evidence="1">
    <location>
        <begin position="32"/>
        <end position="182"/>
    </location>
</feature>
<dbReference type="PANTHER" id="PTHR37953">
    <property type="entry name" value="UPF0127 PROTEIN MJ1496"/>
    <property type="match status" value="1"/>
</dbReference>
<dbReference type="PROSITE" id="PS51318">
    <property type="entry name" value="TAT"/>
    <property type="match status" value="1"/>
</dbReference>
<organism evidence="2 3">
    <name type="scientific">Vreelandella salicampi</name>
    <dbReference type="NCBI Taxonomy" id="1449798"/>
    <lineage>
        <taxon>Bacteria</taxon>
        <taxon>Pseudomonadati</taxon>
        <taxon>Pseudomonadota</taxon>
        <taxon>Gammaproteobacteria</taxon>
        <taxon>Oceanospirillales</taxon>
        <taxon>Halomonadaceae</taxon>
        <taxon>Vreelandella</taxon>
    </lineage>
</organism>
<gene>
    <name evidence="2" type="ORF">HZS81_04265</name>
</gene>
<dbReference type="Pfam" id="PF02643">
    <property type="entry name" value="DUF192"/>
    <property type="match status" value="1"/>
</dbReference>
<dbReference type="InterPro" id="IPR006311">
    <property type="entry name" value="TAT_signal"/>
</dbReference>